<proteinExistence type="predicted"/>
<dbReference type="Proteomes" id="UP000325576">
    <property type="component" value="Unassembled WGS sequence"/>
</dbReference>
<gene>
    <name evidence="1" type="ORF">BS297_11895</name>
</gene>
<dbReference type="AlphaFoldDB" id="A0A5N5E7B3"/>
<accession>A0A5N5E7B3</accession>
<comment type="caution">
    <text evidence="1">The sequence shown here is derived from an EMBL/GenBank/DDBJ whole genome shotgun (WGS) entry which is preliminary data.</text>
</comment>
<dbReference type="EMBL" id="MRBO01000362">
    <property type="protein sequence ID" value="KAB2585132.1"/>
    <property type="molecule type" value="Genomic_DNA"/>
</dbReference>
<reference evidence="1 2" key="1">
    <citation type="journal article" date="2017" name="Poromechanics V (2013)">
        <title>Genomic Characterization of the Arsenic-Tolerant Actinobacterium, &lt;i&gt;Rhodococcus erythropolis&lt;/i&gt; S43.</title>
        <authorList>
            <person name="Retamal-Morales G."/>
            <person name="Mehnert M."/>
            <person name="Schwabe R."/>
            <person name="Tischler D."/>
            <person name="Schloemann M."/>
            <person name="Levican G.J."/>
        </authorList>
    </citation>
    <scope>NUCLEOTIDE SEQUENCE [LARGE SCALE GENOMIC DNA]</scope>
    <source>
        <strain evidence="1 2">S43</strain>
    </source>
</reference>
<sequence>MALTIDNSRALRTPAQLLALARAVHEASPEDESRCIEWKSAYDDITSASASFAVGRAILGLANRAVAVAGSAFEGVGYVLVGVEPGAVAGQKVPDSAELFNAVQRYTGHGRPYWDAHTVELHGESILVIVVEPPRDGDRIWLLQKGYQAPKGSLVPEGAIFVRQVGATERASRIELDMLQDRLLSGSEAEAAALREATQKSELRELIADLVHAGKRWTSSAQVLLIASASPSWTQNDMAEWVNTDSGREMTADAQVIKRNVRKLRLSTVNPLLVGPAMEAQQCFETGKIFDPVHRNGPSEADDRVVSYQSINAMKAALDALESNAIELLAHTGN</sequence>
<evidence type="ECO:0000313" key="1">
    <source>
        <dbReference type="EMBL" id="KAB2585132.1"/>
    </source>
</evidence>
<name>A0A5N5E7B3_RHOER</name>
<evidence type="ECO:0000313" key="2">
    <source>
        <dbReference type="Proteomes" id="UP000325576"/>
    </source>
</evidence>
<organism evidence="1 2">
    <name type="scientific">Rhodococcus erythropolis</name>
    <name type="common">Arthrobacter picolinophilus</name>
    <dbReference type="NCBI Taxonomy" id="1833"/>
    <lineage>
        <taxon>Bacteria</taxon>
        <taxon>Bacillati</taxon>
        <taxon>Actinomycetota</taxon>
        <taxon>Actinomycetes</taxon>
        <taxon>Mycobacteriales</taxon>
        <taxon>Nocardiaceae</taxon>
        <taxon>Rhodococcus</taxon>
        <taxon>Rhodococcus erythropolis group</taxon>
    </lineage>
</organism>
<protein>
    <submittedName>
        <fullName evidence="1">Uncharacterized protein</fullName>
    </submittedName>
</protein>